<evidence type="ECO:0000256" key="7">
    <source>
        <dbReference type="ARBA" id="ARBA00023098"/>
    </source>
</evidence>
<dbReference type="EMBL" id="OU895880">
    <property type="protein sequence ID" value="CAG9810533.1"/>
    <property type="molecule type" value="Genomic_DNA"/>
</dbReference>
<dbReference type="Proteomes" id="UP001153620">
    <property type="component" value="Chromosome 4"/>
</dbReference>
<proteinExistence type="inferred from homology"/>
<feature type="transmembrane region" description="Helical" evidence="10">
    <location>
        <begin position="53"/>
        <end position="71"/>
    </location>
</feature>
<sequence>MNGSVSGNFISNVSVNKNLTSLDGGIESLSQLYNLFYENADPRMRDRFLMGKPHWIILFYIIYVVIITRILPNFMKNRKPYDFQKLSLYIDALLLFIACYFFVITTYSWLFLFNWRCEVIDRSNSWTSRMAVEFCWQYLMTRFIYTLHSVPFVLSKRKSSLANYLIIHHAVFPVMVWSFINVYPGGHITFGGWINSMTHVGLFGIKFVILYNPSVKKYRRQFHVFIHVFQFTSIIIHSLQMFIWNDCGVPMYLVWMEVIYALIIASFYYIFVIHKSDPILSQ</sequence>
<keyword evidence="6 10" id="KW-1133">Transmembrane helix</keyword>
<evidence type="ECO:0000256" key="6">
    <source>
        <dbReference type="ARBA" id="ARBA00022989"/>
    </source>
</evidence>
<reference evidence="11" key="2">
    <citation type="submission" date="2022-10" db="EMBL/GenBank/DDBJ databases">
        <authorList>
            <consortium name="ENA_rothamsted_submissions"/>
            <consortium name="culmorum"/>
            <person name="King R."/>
        </authorList>
    </citation>
    <scope>NUCLEOTIDE SEQUENCE</scope>
</reference>
<dbReference type="PANTHER" id="PTHR11157">
    <property type="entry name" value="FATTY ACID ACYL TRANSFERASE-RELATED"/>
    <property type="match status" value="1"/>
</dbReference>
<dbReference type="OrthoDB" id="10374911at2759"/>
<dbReference type="GO" id="GO:0005789">
    <property type="term" value="C:endoplasmic reticulum membrane"/>
    <property type="evidence" value="ECO:0007669"/>
    <property type="project" value="TreeGrafter"/>
</dbReference>
<gene>
    <name evidence="11" type="ORF">CHIRRI_LOCUS13346</name>
</gene>
<feature type="transmembrane region" description="Helical" evidence="10">
    <location>
        <begin position="92"/>
        <end position="115"/>
    </location>
</feature>
<keyword evidence="4 10" id="KW-0812">Transmembrane</keyword>
<keyword evidence="8 10" id="KW-0472">Membrane</keyword>
<protein>
    <recommendedName>
        <fullName evidence="10">Elongation of very long chain fatty acids protein</fullName>
        <ecNumber evidence="10">2.3.1.199</ecNumber>
    </recommendedName>
    <alternativeName>
        <fullName evidence="10">Very-long-chain 3-oxoacyl-CoA synthase</fullName>
    </alternativeName>
</protein>
<evidence type="ECO:0000256" key="4">
    <source>
        <dbReference type="ARBA" id="ARBA00022692"/>
    </source>
</evidence>
<feature type="transmembrane region" description="Helical" evidence="10">
    <location>
        <begin position="224"/>
        <end position="243"/>
    </location>
</feature>
<keyword evidence="12" id="KW-1185">Reference proteome</keyword>
<accession>A0A9N9S6M3</accession>
<comment type="similarity">
    <text evidence="10">Belongs to the ELO family.</text>
</comment>
<reference evidence="11" key="1">
    <citation type="submission" date="2022-01" db="EMBL/GenBank/DDBJ databases">
        <authorList>
            <person name="King R."/>
        </authorList>
    </citation>
    <scope>NUCLEOTIDE SEQUENCE</scope>
</reference>
<feature type="transmembrane region" description="Helical" evidence="10">
    <location>
        <begin position="249"/>
        <end position="272"/>
    </location>
</feature>
<name>A0A9N9S6M3_9DIPT</name>
<evidence type="ECO:0000256" key="10">
    <source>
        <dbReference type="RuleBase" id="RU361115"/>
    </source>
</evidence>
<dbReference type="GO" id="GO:0034625">
    <property type="term" value="P:fatty acid elongation, monounsaturated fatty acid"/>
    <property type="evidence" value="ECO:0007669"/>
    <property type="project" value="TreeGrafter"/>
</dbReference>
<keyword evidence="2 10" id="KW-0444">Lipid biosynthesis</keyword>
<dbReference type="Pfam" id="PF01151">
    <property type="entry name" value="ELO"/>
    <property type="match status" value="1"/>
</dbReference>
<evidence type="ECO:0000256" key="8">
    <source>
        <dbReference type="ARBA" id="ARBA00023136"/>
    </source>
</evidence>
<dbReference type="GO" id="GO:0019367">
    <property type="term" value="P:fatty acid elongation, saturated fatty acid"/>
    <property type="evidence" value="ECO:0007669"/>
    <property type="project" value="TreeGrafter"/>
</dbReference>
<comment type="catalytic activity">
    <reaction evidence="10">
        <text>a very-long-chain acyl-CoA + malonyl-CoA + H(+) = a very-long-chain 3-oxoacyl-CoA + CO2 + CoA</text>
        <dbReference type="Rhea" id="RHEA:32727"/>
        <dbReference type="ChEBI" id="CHEBI:15378"/>
        <dbReference type="ChEBI" id="CHEBI:16526"/>
        <dbReference type="ChEBI" id="CHEBI:57287"/>
        <dbReference type="ChEBI" id="CHEBI:57384"/>
        <dbReference type="ChEBI" id="CHEBI:90725"/>
        <dbReference type="ChEBI" id="CHEBI:90736"/>
        <dbReference type="EC" id="2.3.1.199"/>
    </reaction>
</comment>
<evidence type="ECO:0000256" key="2">
    <source>
        <dbReference type="ARBA" id="ARBA00022516"/>
    </source>
</evidence>
<dbReference type="AlphaFoldDB" id="A0A9N9S6M3"/>
<dbReference type="InterPro" id="IPR002076">
    <property type="entry name" value="ELO_fam"/>
</dbReference>
<evidence type="ECO:0000313" key="11">
    <source>
        <dbReference type="EMBL" id="CAG9810533.1"/>
    </source>
</evidence>
<evidence type="ECO:0000256" key="5">
    <source>
        <dbReference type="ARBA" id="ARBA00022832"/>
    </source>
</evidence>
<keyword evidence="9 10" id="KW-0275">Fatty acid biosynthesis</keyword>
<dbReference type="GO" id="GO:0009922">
    <property type="term" value="F:fatty acid elongase activity"/>
    <property type="evidence" value="ECO:0007669"/>
    <property type="project" value="UniProtKB-EC"/>
</dbReference>
<evidence type="ECO:0000256" key="1">
    <source>
        <dbReference type="ARBA" id="ARBA00004141"/>
    </source>
</evidence>
<dbReference type="GO" id="GO:0030148">
    <property type="term" value="P:sphingolipid biosynthetic process"/>
    <property type="evidence" value="ECO:0007669"/>
    <property type="project" value="TreeGrafter"/>
</dbReference>
<evidence type="ECO:0000256" key="3">
    <source>
        <dbReference type="ARBA" id="ARBA00022679"/>
    </source>
</evidence>
<dbReference type="GO" id="GO:0034626">
    <property type="term" value="P:fatty acid elongation, polyunsaturated fatty acid"/>
    <property type="evidence" value="ECO:0007669"/>
    <property type="project" value="TreeGrafter"/>
</dbReference>
<keyword evidence="3 10" id="KW-0808">Transferase</keyword>
<dbReference type="PANTHER" id="PTHR11157:SF69">
    <property type="entry name" value="ELONGATION OF VERY LONG CHAIN FATTY ACIDS PROTEIN 7"/>
    <property type="match status" value="1"/>
</dbReference>
<feature type="transmembrane region" description="Helical" evidence="10">
    <location>
        <begin position="161"/>
        <end position="180"/>
    </location>
</feature>
<keyword evidence="7 10" id="KW-0443">Lipid metabolism</keyword>
<evidence type="ECO:0000256" key="9">
    <source>
        <dbReference type="ARBA" id="ARBA00023160"/>
    </source>
</evidence>
<feature type="transmembrane region" description="Helical" evidence="10">
    <location>
        <begin position="192"/>
        <end position="212"/>
    </location>
</feature>
<evidence type="ECO:0000313" key="12">
    <source>
        <dbReference type="Proteomes" id="UP001153620"/>
    </source>
</evidence>
<keyword evidence="5 10" id="KW-0276">Fatty acid metabolism</keyword>
<organism evidence="11 12">
    <name type="scientific">Chironomus riparius</name>
    <dbReference type="NCBI Taxonomy" id="315576"/>
    <lineage>
        <taxon>Eukaryota</taxon>
        <taxon>Metazoa</taxon>
        <taxon>Ecdysozoa</taxon>
        <taxon>Arthropoda</taxon>
        <taxon>Hexapoda</taxon>
        <taxon>Insecta</taxon>
        <taxon>Pterygota</taxon>
        <taxon>Neoptera</taxon>
        <taxon>Endopterygota</taxon>
        <taxon>Diptera</taxon>
        <taxon>Nematocera</taxon>
        <taxon>Chironomoidea</taxon>
        <taxon>Chironomidae</taxon>
        <taxon>Chironominae</taxon>
        <taxon>Chironomus</taxon>
    </lineage>
</organism>
<comment type="subcellular location">
    <subcellularLocation>
        <location evidence="1">Membrane</location>
        <topology evidence="1">Multi-pass membrane protein</topology>
    </subcellularLocation>
</comment>
<dbReference type="GO" id="GO:0042761">
    <property type="term" value="P:very long-chain fatty acid biosynthetic process"/>
    <property type="evidence" value="ECO:0007669"/>
    <property type="project" value="TreeGrafter"/>
</dbReference>
<dbReference type="EC" id="2.3.1.199" evidence="10"/>